<dbReference type="EMBL" id="JADQAZ010000003">
    <property type="protein sequence ID" value="MBT0958969.1"/>
    <property type="molecule type" value="Genomic_DNA"/>
</dbReference>
<dbReference type="Pfam" id="PF13503">
    <property type="entry name" value="DUF4123"/>
    <property type="match status" value="1"/>
</dbReference>
<dbReference type="RefSeq" id="WP_327795182.1">
    <property type="nucleotide sequence ID" value="NZ_JADQAZ010000003.1"/>
</dbReference>
<dbReference type="Proteomes" id="UP001315686">
    <property type="component" value="Unassembled WGS sequence"/>
</dbReference>
<protein>
    <submittedName>
        <fullName evidence="2">DUF4123 domain-containing protein</fullName>
    </submittedName>
</protein>
<evidence type="ECO:0000313" key="2">
    <source>
        <dbReference type="EMBL" id="MBT0958969.1"/>
    </source>
</evidence>
<reference evidence="2 3" key="1">
    <citation type="journal article" date="2021" name="Arch. Microbiol.">
        <title>Harenicola maris gen. nov., sp. nov. isolated from the Sea of Japan shallow sediments.</title>
        <authorList>
            <person name="Romanenko L.A."/>
            <person name="Kurilenko V.V."/>
            <person name="Chernysheva N.Y."/>
            <person name="Tekutyeva L.A."/>
            <person name="Velansky P.V."/>
            <person name="Svetashev V.I."/>
            <person name="Isaeva M.P."/>
        </authorList>
    </citation>
    <scope>NUCLEOTIDE SEQUENCE [LARGE SCALE GENOMIC DNA]</scope>
    <source>
        <strain evidence="2 3">KMM 3653</strain>
    </source>
</reference>
<comment type="caution">
    <text evidence="2">The sequence shown here is derived from an EMBL/GenBank/DDBJ whole genome shotgun (WGS) entry which is preliminary data.</text>
</comment>
<name>A0AAP2CR39_9RHOB</name>
<accession>A0AAP2CR39</accession>
<dbReference type="InterPro" id="IPR025391">
    <property type="entry name" value="DUF4123"/>
</dbReference>
<keyword evidence="3" id="KW-1185">Reference proteome</keyword>
<dbReference type="AlphaFoldDB" id="A0AAP2CR39"/>
<gene>
    <name evidence="2" type="ORF">IV417_16400</name>
</gene>
<sequence>MNLASGDAEDYWAGAALKDSAGEASHPQPELPVQIIEGVEHLDAQFGVQEPQNVPTALRDALFGRPKQIEGHSPLPLKTYAILDAAKVMGLPETLEASGLEHACLFKGKAAGELRDVAPYLVRLEESHSFTRNLFTKGPSVWHMWDRQPGIYLRSTEDFQKTWKHFRKFIKAQDYTGRWLYLRFWEPSTFGVLSKIDRSSEPWLTRLLRAHRFIWPDVSKDGHHWFEFEMDSENLAAKGKIVIGRHALDALDAAVREQHAAEDIRSARAYLQRSDQSLEVCENHLGSVRSWLLAHGFRQRKVLVSTMQAIAEKFPADVQPPDALLRLLSDKRKGAALRLWHVENWPGPEQ</sequence>
<proteinExistence type="predicted"/>
<feature type="domain" description="DUF4123" evidence="1">
    <location>
        <begin position="80"/>
        <end position="193"/>
    </location>
</feature>
<evidence type="ECO:0000313" key="3">
    <source>
        <dbReference type="Proteomes" id="UP001315686"/>
    </source>
</evidence>
<evidence type="ECO:0000259" key="1">
    <source>
        <dbReference type="Pfam" id="PF13503"/>
    </source>
</evidence>
<organism evidence="2 3">
    <name type="scientific">Harenicola maris</name>
    <dbReference type="NCBI Taxonomy" id="2841044"/>
    <lineage>
        <taxon>Bacteria</taxon>
        <taxon>Pseudomonadati</taxon>
        <taxon>Pseudomonadota</taxon>
        <taxon>Alphaproteobacteria</taxon>
        <taxon>Rhodobacterales</taxon>
        <taxon>Paracoccaceae</taxon>
        <taxon>Harenicola</taxon>
    </lineage>
</organism>